<organism evidence="2 3">
    <name type="scientific">Pseudomonas solani</name>
    <dbReference type="NCBI Taxonomy" id="2731552"/>
    <lineage>
        <taxon>Bacteria</taxon>
        <taxon>Pseudomonadati</taxon>
        <taxon>Pseudomonadota</taxon>
        <taxon>Gammaproteobacteria</taxon>
        <taxon>Pseudomonadales</taxon>
        <taxon>Pseudomonadaceae</taxon>
        <taxon>Pseudomonas</taxon>
    </lineage>
</organism>
<proteinExistence type="predicted"/>
<dbReference type="PROSITE" id="PS50995">
    <property type="entry name" value="HTH_MARR_2"/>
    <property type="match status" value="1"/>
</dbReference>
<sequence>MRAGSVAGIRCGCNWTTTDGAGSIPAHRARELPMVIDRKIKLDSADIRRLDDLDVALELLHFGFRGLTVDADAYLETLGLSRVHHRILYAIRRVDGINVGELAALLGVSKQALHRPLTHLFERALVTQQRDPEQHRYKRLSLSTEGHDVEHRATDLERRVIRAALDTTDTDGRIAWHSVMQSLAARLD</sequence>
<dbReference type="PANTHER" id="PTHR33164">
    <property type="entry name" value="TRANSCRIPTIONAL REGULATOR, MARR FAMILY"/>
    <property type="match status" value="1"/>
</dbReference>
<gene>
    <name evidence="2" type="ORF">PSm6_59240</name>
</gene>
<dbReference type="InterPro" id="IPR000835">
    <property type="entry name" value="HTH_MarR-typ"/>
</dbReference>
<reference evidence="2" key="1">
    <citation type="submission" date="2020-05" db="EMBL/GenBank/DDBJ databases">
        <title>Complete genome sequence of Pseudomonas sp. Sm006.</title>
        <authorList>
            <person name="Takeuchi K."/>
            <person name="Someya N."/>
        </authorList>
    </citation>
    <scope>NUCLEOTIDE SEQUENCE</scope>
    <source>
        <strain evidence="2">Sm006</strain>
    </source>
</reference>
<evidence type="ECO:0000259" key="1">
    <source>
        <dbReference type="PROSITE" id="PS50995"/>
    </source>
</evidence>
<evidence type="ECO:0000313" key="2">
    <source>
        <dbReference type="EMBL" id="BCD89517.1"/>
    </source>
</evidence>
<keyword evidence="3" id="KW-1185">Reference proteome</keyword>
<dbReference type="SMART" id="SM00347">
    <property type="entry name" value="HTH_MARR"/>
    <property type="match status" value="1"/>
</dbReference>
<dbReference type="SUPFAM" id="SSF46785">
    <property type="entry name" value="Winged helix' DNA-binding domain"/>
    <property type="match status" value="1"/>
</dbReference>
<name>A0ABM7LIS4_9PSED</name>
<dbReference type="Gene3D" id="1.10.10.10">
    <property type="entry name" value="Winged helix-like DNA-binding domain superfamily/Winged helix DNA-binding domain"/>
    <property type="match status" value="1"/>
</dbReference>
<dbReference type="InterPro" id="IPR039422">
    <property type="entry name" value="MarR/SlyA-like"/>
</dbReference>
<evidence type="ECO:0000313" key="3">
    <source>
        <dbReference type="Proteomes" id="UP001064896"/>
    </source>
</evidence>
<dbReference type="InterPro" id="IPR036388">
    <property type="entry name" value="WH-like_DNA-bd_sf"/>
</dbReference>
<dbReference type="PANTHER" id="PTHR33164:SF44">
    <property type="entry name" value="TRANSCRIPTIONAL REGULATORY PROTEIN"/>
    <property type="match status" value="1"/>
</dbReference>
<dbReference type="InterPro" id="IPR036390">
    <property type="entry name" value="WH_DNA-bd_sf"/>
</dbReference>
<accession>A0ABM7LIS4</accession>
<dbReference type="EMBL" id="AP023081">
    <property type="protein sequence ID" value="BCD89517.1"/>
    <property type="molecule type" value="Genomic_DNA"/>
</dbReference>
<dbReference type="Pfam" id="PF12802">
    <property type="entry name" value="MarR_2"/>
    <property type="match status" value="1"/>
</dbReference>
<protein>
    <submittedName>
        <fullName evidence="2">Transcriptional regulator</fullName>
    </submittedName>
</protein>
<feature type="domain" description="HTH marR-type" evidence="1">
    <location>
        <begin position="50"/>
        <end position="188"/>
    </location>
</feature>
<dbReference type="Proteomes" id="UP001064896">
    <property type="component" value="Chromosome"/>
</dbReference>